<dbReference type="RefSeq" id="WP_094963441.1">
    <property type="nucleotide sequence ID" value="NZ_CP089395.1"/>
</dbReference>
<organism evidence="1 2">
    <name type="scientific">Klebsiella michiganensis</name>
    <dbReference type="NCBI Taxonomy" id="1134687"/>
    <lineage>
        <taxon>Bacteria</taxon>
        <taxon>Pseudomonadati</taxon>
        <taxon>Pseudomonadota</taxon>
        <taxon>Gammaproteobacteria</taxon>
        <taxon>Enterobacterales</taxon>
        <taxon>Enterobacteriaceae</taxon>
        <taxon>Klebsiella/Raoultella group</taxon>
        <taxon>Klebsiella</taxon>
    </lineage>
</organism>
<dbReference type="SUPFAM" id="SSF47413">
    <property type="entry name" value="lambda repressor-like DNA-binding domains"/>
    <property type="match status" value="1"/>
</dbReference>
<accession>A0AB35WFL1</accession>
<dbReference type="Proteomes" id="UP001175817">
    <property type="component" value="Unassembled WGS sequence"/>
</dbReference>
<name>A0AB35WFL1_9ENTR</name>
<reference evidence="1" key="1">
    <citation type="journal article" date="2023" name="Nat. Commun.">
        <title>Genomic dissection of endemic carbapenem resistance reveals metallo-beta-lactamase dissemination through clonal, plasmid and integron transfer.</title>
        <authorList>
            <person name="Macesic N."/>
            <person name="Hawkey J."/>
            <person name="Vezina B."/>
            <person name="Wisniewski J.A."/>
            <person name="Cottingham H."/>
            <person name="Blakeway L.V."/>
            <person name="Harshegyi T."/>
            <person name="Pragastis K."/>
            <person name="Badoordeen G.Z."/>
            <person name="Dennison A."/>
            <person name="Spelman D.W."/>
            <person name="Jenney A.W.J."/>
            <person name="Peleg A.Y."/>
        </authorList>
    </citation>
    <scope>NUCLEOTIDE SEQUENCE</scope>
    <source>
        <strain evidence="1">CPO078</strain>
    </source>
</reference>
<evidence type="ECO:0000313" key="1">
    <source>
        <dbReference type="EMBL" id="MEC6052763.1"/>
    </source>
</evidence>
<dbReference type="Gene3D" id="1.10.260.40">
    <property type="entry name" value="lambda repressor-like DNA-binding domains"/>
    <property type="match status" value="1"/>
</dbReference>
<comment type="caution">
    <text evidence="1">The sequence shown here is derived from an EMBL/GenBank/DDBJ whole genome shotgun (WGS) entry which is preliminary data.</text>
</comment>
<dbReference type="EMBL" id="JARTTH020000001">
    <property type="protein sequence ID" value="MEC6052763.1"/>
    <property type="molecule type" value="Genomic_DNA"/>
</dbReference>
<protein>
    <submittedName>
        <fullName evidence="1">Cro/CI family transcriptional regulator</fullName>
    </submittedName>
</protein>
<proteinExistence type="predicted"/>
<dbReference type="GO" id="GO:0003677">
    <property type="term" value="F:DNA binding"/>
    <property type="evidence" value="ECO:0007669"/>
    <property type="project" value="InterPro"/>
</dbReference>
<evidence type="ECO:0000313" key="2">
    <source>
        <dbReference type="Proteomes" id="UP001175817"/>
    </source>
</evidence>
<gene>
    <name evidence="1" type="ORF">QAB24_019885</name>
</gene>
<sequence>MYKSDALSFFGTKTRLAKAAGVRLSSIYKWGELVPEGRAARLQAASEGQLHYDKDIYDQYRNEKRSGEVNHENQA</sequence>
<reference evidence="1" key="2">
    <citation type="submission" date="2024-01" db="EMBL/GenBank/DDBJ databases">
        <authorList>
            <person name="Macesic N."/>
        </authorList>
    </citation>
    <scope>NUCLEOTIDE SEQUENCE</scope>
    <source>
        <strain evidence="1">CPO078</strain>
    </source>
</reference>
<dbReference type="InterPro" id="IPR010982">
    <property type="entry name" value="Lambda_DNA-bd_dom_sf"/>
</dbReference>
<dbReference type="Pfam" id="PF14549">
    <property type="entry name" value="P22_Cro"/>
    <property type="match status" value="1"/>
</dbReference>
<dbReference type="AlphaFoldDB" id="A0AB35WFL1"/>